<dbReference type="AlphaFoldDB" id="A0A1D6GNT9"/>
<reference evidence="1" key="1">
    <citation type="submission" date="2015-12" db="EMBL/GenBank/DDBJ databases">
        <title>Update maize B73 reference genome by single molecule sequencing technologies.</title>
        <authorList>
            <consortium name="Maize Genome Sequencing Project"/>
            <person name="Ware D."/>
        </authorList>
    </citation>
    <scope>NUCLEOTIDE SEQUENCE</scope>
    <source>
        <tissue evidence="1">Seedling</tissue>
    </source>
</reference>
<accession>A0A1D6GNT9</accession>
<gene>
    <name evidence="1" type="ORF">ZEAMMB73_Zm00001d013962</name>
</gene>
<sequence>MPRPPGDRGPTRREEPRCRHDLRCRRHARHRPSLPSPARGARPHLLPLRVPHRHLRPPRTNLLSPFLYAAIKPRTCSACVAAKETRGLINRVCCGATYRHKLYYSSVDIVSENGAADVHHLCFMLLFRVLGL</sequence>
<name>A0A1D6GNT9_MAIZE</name>
<dbReference type="EMBL" id="CM000781">
    <property type="protein sequence ID" value="AQK64878.1"/>
    <property type="molecule type" value="Genomic_DNA"/>
</dbReference>
<protein>
    <submittedName>
        <fullName evidence="1">RING/U-box superfamily protein</fullName>
    </submittedName>
</protein>
<proteinExistence type="predicted"/>
<organism evidence="1">
    <name type="scientific">Zea mays</name>
    <name type="common">Maize</name>
    <dbReference type="NCBI Taxonomy" id="4577"/>
    <lineage>
        <taxon>Eukaryota</taxon>
        <taxon>Viridiplantae</taxon>
        <taxon>Streptophyta</taxon>
        <taxon>Embryophyta</taxon>
        <taxon>Tracheophyta</taxon>
        <taxon>Spermatophyta</taxon>
        <taxon>Magnoliopsida</taxon>
        <taxon>Liliopsida</taxon>
        <taxon>Poales</taxon>
        <taxon>Poaceae</taxon>
        <taxon>PACMAD clade</taxon>
        <taxon>Panicoideae</taxon>
        <taxon>Andropogonodae</taxon>
        <taxon>Andropogoneae</taxon>
        <taxon>Tripsacinae</taxon>
        <taxon>Zea</taxon>
    </lineage>
</organism>
<evidence type="ECO:0000313" key="1">
    <source>
        <dbReference type="EMBL" id="AQK64878.1"/>
    </source>
</evidence>